<dbReference type="InterPro" id="IPR016718">
    <property type="entry name" value="rRNA_m1G-MeTrfase_A_prd"/>
</dbReference>
<evidence type="ECO:0000313" key="4">
    <source>
        <dbReference type="Proteomes" id="UP001499924"/>
    </source>
</evidence>
<comment type="caution">
    <text evidence="3">The sequence shown here is derived from an EMBL/GenBank/DDBJ whole genome shotgun (WGS) entry which is preliminary data.</text>
</comment>
<dbReference type="PROSITE" id="PS51257">
    <property type="entry name" value="PROKAR_LIPOPROTEIN"/>
    <property type="match status" value="1"/>
</dbReference>
<evidence type="ECO:0000259" key="2">
    <source>
        <dbReference type="Pfam" id="PF21302"/>
    </source>
</evidence>
<organism evidence="3 4">
    <name type="scientific">Blastococcus jejuensis</name>
    <dbReference type="NCBI Taxonomy" id="351224"/>
    <lineage>
        <taxon>Bacteria</taxon>
        <taxon>Bacillati</taxon>
        <taxon>Actinomycetota</taxon>
        <taxon>Actinomycetes</taxon>
        <taxon>Geodermatophilales</taxon>
        <taxon>Geodermatophilaceae</taxon>
        <taxon>Blastococcus</taxon>
    </lineage>
</organism>
<dbReference type="GO" id="GO:0032259">
    <property type="term" value="P:methylation"/>
    <property type="evidence" value="ECO:0007669"/>
    <property type="project" value="UniProtKB-KW"/>
</dbReference>
<dbReference type="InterPro" id="IPR029063">
    <property type="entry name" value="SAM-dependent_MTases_sf"/>
</dbReference>
<accession>A0ABP6PJV8</accession>
<feature type="domain" description="23S rRNA (guanine(745)-N(1))-methyltransferase N-terminal" evidence="2">
    <location>
        <begin position="15"/>
        <end position="53"/>
    </location>
</feature>
<sequence>MTRPPLPPPAVALLACPVCGAGLTAVDGEAALRCEGGHLFDRARQGQVSLLPPGHRPPSGDSAEMVADRVTFLDGGHYDGISTALADAVTAGEETRTLLDVGGGTGHHLARVLERLPGAVGVVLDSSRYAARRAARAHPRAMAVVADSWARWPVRDVVVDRVLVVFAPRNGAETARVLTRDGRLVVVTPAADHLAELIGPLGLLRVDPDKAARLAASLEPHLEPVSAVVHREQLELDHPAVATLVGMGPHARHLTPQRLASGLAGLPRPVRVTVAVEIASYRLPERRGDAPVQGPEVSISDRLSCEP</sequence>
<name>A0ABP6PJV8_9ACTN</name>
<dbReference type="SUPFAM" id="SSF53335">
    <property type="entry name" value="S-adenosyl-L-methionine-dependent methyltransferases"/>
    <property type="match status" value="1"/>
</dbReference>
<feature type="region of interest" description="Disordered" evidence="1">
    <location>
        <begin position="287"/>
        <end position="307"/>
    </location>
</feature>
<dbReference type="Pfam" id="PF21302">
    <property type="entry name" value="Zn_ribbon_RlmA"/>
    <property type="match status" value="1"/>
</dbReference>
<keyword evidence="3" id="KW-0489">Methyltransferase</keyword>
<dbReference type="Proteomes" id="UP001499924">
    <property type="component" value="Unassembled WGS sequence"/>
</dbReference>
<gene>
    <name evidence="3" type="ORF">GCM10010531_38040</name>
</gene>
<keyword evidence="3" id="KW-0808">Transferase</keyword>
<dbReference type="EMBL" id="BAAAVV010000012">
    <property type="protein sequence ID" value="GAA3180322.1"/>
    <property type="molecule type" value="Genomic_DNA"/>
</dbReference>
<dbReference type="InterPro" id="IPR048647">
    <property type="entry name" value="RlmA_N"/>
</dbReference>
<protein>
    <submittedName>
        <fullName evidence="3">Methyltransferase domain-containing protein</fullName>
    </submittedName>
</protein>
<evidence type="ECO:0000256" key="1">
    <source>
        <dbReference type="SAM" id="MobiDB-lite"/>
    </source>
</evidence>
<dbReference type="Gene3D" id="3.40.50.150">
    <property type="entry name" value="Vaccinia Virus protein VP39"/>
    <property type="match status" value="1"/>
</dbReference>
<dbReference type="PIRSF" id="PIRSF018249">
    <property type="entry name" value="MyrA_prd"/>
    <property type="match status" value="1"/>
</dbReference>
<evidence type="ECO:0000313" key="3">
    <source>
        <dbReference type="EMBL" id="GAA3180322.1"/>
    </source>
</evidence>
<dbReference type="GO" id="GO:0008168">
    <property type="term" value="F:methyltransferase activity"/>
    <property type="evidence" value="ECO:0007669"/>
    <property type="project" value="UniProtKB-KW"/>
</dbReference>
<reference evidence="4" key="1">
    <citation type="journal article" date="2019" name="Int. J. Syst. Evol. Microbiol.">
        <title>The Global Catalogue of Microorganisms (GCM) 10K type strain sequencing project: providing services to taxonomists for standard genome sequencing and annotation.</title>
        <authorList>
            <consortium name="The Broad Institute Genomics Platform"/>
            <consortium name="The Broad Institute Genome Sequencing Center for Infectious Disease"/>
            <person name="Wu L."/>
            <person name="Ma J."/>
        </authorList>
    </citation>
    <scope>NUCLEOTIDE SEQUENCE [LARGE SCALE GENOMIC DNA]</scope>
    <source>
        <strain evidence="4">JCM 15614</strain>
    </source>
</reference>
<proteinExistence type="predicted"/>
<keyword evidence="4" id="KW-1185">Reference proteome</keyword>